<evidence type="ECO:0000313" key="3">
    <source>
        <dbReference type="Proteomes" id="UP001214576"/>
    </source>
</evidence>
<protein>
    <submittedName>
        <fullName evidence="2">Uncharacterized protein</fullName>
    </submittedName>
</protein>
<name>A0AAD4TNS8_OVIAM</name>
<proteinExistence type="predicted"/>
<dbReference type="AlphaFoldDB" id="A0AAD4TNS8"/>
<feature type="compositionally biased region" description="Basic and acidic residues" evidence="1">
    <location>
        <begin position="103"/>
        <end position="119"/>
    </location>
</feature>
<comment type="caution">
    <text evidence="2">The sequence shown here is derived from an EMBL/GenBank/DDBJ whole genome shotgun (WGS) entry which is preliminary data.</text>
</comment>
<dbReference type="Proteomes" id="UP001214576">
    <property type="component" value="Unassembled WGS sequence"/>
</dbReference>
<dbReference type="EMBL" id="JAKZEL010000023">
    <property type="protein sequence ID" value="KAI4531572.1"/>
    <property type="molecule type" value="Genomic_DNA"/>
</dbReference>
<feature type="region of interest" description="Disordered" evidence="1">
    <location>
        <begin position="101"/>
        <end position="140"/>
    </location>
</feature>
<accession>A0AAD4TNS8</accession>
<sequence length="140" mass="14981">MPPGAPPTQMPMELAAWLHKMARGGFAKQEGATVPAVQPGRGSDGIGERVWLALKWTGDAELGRGPYSVWAAVHPSPTSGMLHKTAQGVSRSPALQAAQEAGDGMRLRTSDQECRRAQREGSGVFRPSVCQVDSRKKGYQ</sequence>
<organism evidence="2 3">
    <name type="scientific">Ovis ammon polii</name>
    <dbReference type="NCBI Taxonomy" id="230172"/>
    <lineage>
        <taxon>Eukaryota</taxon>
        <taxon>Metazoa</taxon>
        <taxon>Chordata</taxon>
        <taxon>Craniata</taxon>
        <taxon>Vertebrata</taxon>
        <taxon>Euteleostomi</taxon>
        <taxon>Mammalia</taxon>
        <taxon>Eutheria</taxon>
        <taxon>Laurasiatheria</taxon>
        <taxon>Artiodactyla</taxon>
        <taxon>Ruminantia</taxon>
        <taxon>Pecora</taxon>
        <taxon>Bovidae</taxon>
        <taxon>Caprinae</taxon>
        <taxon>Ovis</taxon>
    </lineage>
</organism>
<gene>
    <name evidence="2" type="ORF">MG293_018086</name>
</gene>
<reference evidence="2" key="1">
    <citation type="submission" date="2022-03" db="EMBL/GenBank/DDBJ databases">
        <title>Genomic analyses of argali, domestic sheep and their hybrids provide insights into chromosomal evolution, heterosis and genetic basis of agronomic traits.</title>
        <authorList>
            <person name="Li M."/>
        </authorList>
    </citation>
    <scope>NUCLEOTIDE SEQUENCE</scope>
    <source>
        <strain evidence="2">CAU-MHL-2022a</strain>
        <tissue evidence="2">Skin</tissue>
    </source>
</reference>
<keyword evidence="3" id="KW-1185">Reference proteome</keyword>
<evidence type="ECO:0000256" key="1">
    <source>
        <dbReference type="SAM" id="MobiDB-lite"/>
    </source>
</evidence>
<evidence type="ECO:0000313" key="2">
    <source>
        <dbReference type="EMBL" id="KAI4531572.1"/>
    </source>
</evidence>